<dbReference type="PROSITE" id="PS51891">
    <property type="entry name" value="CENP_V_GFA"/>
    <property type="match status" value="1"/>
</dbReference>
<keyword evidence="2" id="KW-0479">Metal-binding</keyword>
<name>A0A933L051_9HYPH</name>
<comment type="similarity">
    <text evidence="1">Belongs to the Gfa family.</text>
</comment>
<keyword evidence="3" id="KW-0862">Zinc</keyword>
<dbReference type="AlphaFoldDB" id="A0A933L051"/>
<evidence type="ECO:0000313" key="7">
    <source>
        <dbReference type="Proteomes" id="UP000782610"/>
    </source>
</evidence>
<dbReference type="InterPro" id="IPR006913">
    <property type="entry name" value="CENP-V/GFA"/>
</dbReference>
<feature type="domain" description="CENP-V/GFA" evidence="5">
    <location>
        <begin position="5"/>
        <end position="110"/>
    </location>
</feature>
<reference evidence="6" key="1">
    <citation type="submission" date="2020-07" db="EMBL/GenBank/DDBJ databases">
        <title>Huge and variable diversity of episymbiotic CPR bacteria and DPANN archaea in groundwater ecosystems.</title>
        <authorList>
            <person name="He C.Y."/>
            <person name="Keren R."/>
            <person name="Whittaker M."/>
            <person name="Farag I.F."/>
            <person name="Doudna J."/>
            <person name="Cate J.H.D."/>
            <person name="Banfield J.F."/>
        </authorList>
    </citation>
    <scope>NUCLEOTIDE SEQUENCE</scope>
    <source>
        <strain evidence="6">NC_groundwater_1586_Pr3_B-0.1um_66_15</strain>
    </source>
</reference>
<evidence type="ECO:0000313" key="6">
    <source>
        <dbReference type="EMBL" id="MBI4921031.1"/>
    </source>
</evidence>
<dbReference type="Proteomes" id="UP000782610">
    <property type="component" value="Unassembled WGS sequence"/>
</dbReference>
<dbReference type="PANTHER" id="PTHR33337:SF40">
    <property type="entry name" value="CENP-V_GFA DOMAIN-CONTAINING PROTEIN-RELATED"/>
    <property type="match status" value="1"/>
</dbReference>
<comment type="caution">
    <text evidence="6">The sequence shown here is derived from an EMBL/GenBank/DDBJ whole genome shotgun (WGS) entry which is preliminary data.</text>
</comment>
<dbReference type="SUPFAM" id="SSF51316">
    <property type="entry name" value="Mss4-like"/>
    <property type="match status" value="1"/>
</dbReference>
<sequence length="159" mass="17572">MTEVFTGGCQCGAVRYRVAGPVRHASICNCRMCQKALGNIFAPFAEFDARVEWTRGRPSVFRSSAKVRRGFCNQCGTPLTYQWGDHNPALTVGSFDRPDAIVPTGELARDNRHPVLAHLDTLSEEPLGSTDEERDILAILKSYQHPDQDTDHWTPGGGL</sequence>
<dbReference type="Gene3D" id="3.90.1590.10">
    <property type="entry name" value="glutathione-dependent formaldehyde- activating enzyme (gfa)"/>
    <property type="match status" value="1"/>
</dbReference>
<evidence type="ECO:0000256" key="3">
    <source>
        <dbReference type="ARBA" id="ARBA00022833"/>
    </source>
</evidence>
<dbReference type="PANTHER" id="PTHR33337">
    <property type="entry name" value="GFA DOMAIN-CONTAINING PROTEIN"/>
    <property type="match status" value="1"/>
</dbReference>
<gene>
    <name evidence="6" type="ORF">HY834_04730</name>
</gene>
<evidence type="ECO:0000256" key="2">
    <source>
        <dbReference type="ARBA" id="ARBA00022723"/>
    </source>
</evidence>
<dbReference type="GO" id="GO:0016846">
    <property type="term" value="F:carbon-sulfur lyase activity"/>
    <property type="evidence" value="ECO:0007669"/>
    <property type="project" value="InterPro"/>
</dbReference>
<evidence type="ECO:0000259" key="5">
    <source>
        <dbReference type="PROSITE" id="PS51891"/>
    </source>
</evidence>
<protein>
    <submittedName>
        <fullName evidence="6">GFA family protein</fullName>
    </submittedName>
</protein>
<accession>A0A933L051</accession>
<proteinExistence type="inferred from homology"/>
<dbReference type="Pfam" id="PF04828">
    <property type="entry name" value="GFA"/>
    <property type="match status" value="1"/>
</dbReference>
<organism evidence="6 7">
    <name type="scientific">Devosia nanyangense</name>
    <dbReference type="NCBI Taxonomy" id="1228055"/>
    <lineage>
        <taxon>Bacteria</taxon>
        <taxon>Pseudomonadati</taxon>
        <taxon>Pseudomonadota</taxon>
        <taxon>Alphaproteobacteria</taxon>
        <taxon>Hyphomicrobiales</taxon>
        <taxon>Devosiaceae</taxon>
        <taxon>Devosia</taxon>
    </lineage>
</organism>
<evidence type="ECO:0000256" key="1">
    <source>
        <dbReference type="ARBA" id="ARBA00005495"/>
    </source>
</evidence>
<dbReference type="EMBL" id="JACRAF010000016">
    <property type="protein sequence ID" value="MBI4921031.1"/>
    <property type="molecule type" value="Genomic_DNA"/>
</dbReference>
<keyword evidence="4" id="KW-0456">Lyase</keyword>
<dbReference type="InterPro" id="IPR011057">
    <property type="entry name" value="Mss4-like_sf"/>
</dbReference>
<evidence type="ECO:0000256" key="4">
    <source>
        <dbReference type="ARBA" id="ARBA00023239"/>
    </source>
</evidence>
<dbReference type="GO" id="GO:0046872">
    <property type="term" value="F:metal ion binding"/>
    <property type="evidence" value="ECO:0007669"/>
    <property type="project" value="UniProtKB-KW"/>
</dbReference>